<dbReference type="Pfam" id="PF12705">
    <property type="entry name" value="PDDEXK_1"/>
    <property type="match status" value="1"/>
</dbReference>
<protein>
    <recommendedName>
        <fullName evidence="10">ATP-dependent helicase/deoxyribonuclease subunit B</fullName>
        <ecNumber evidence="10">3.1.-.-</ecNumber>
    </recommendedName>
    <alternativeName>
        <fullName evidence="10">ATP-dependent helicase/nuclease subunit RexB</fullName>
    </alternativeName>
</protein>
<dbReference type="InterPro" id="IPR014141">
    <property type="entry name" value="DNA_helicase_suRexB"/>
</dbReference>
<evidence type="ECO:0000256" key="10">
    <source>
        <dbReference type="HAMAP-Rule" id="MF_01453"/>
    </source>
</evidence>
<keyword evidence="9 10" id="KW-0234">DNA repair</keyword>
<dbReference type="GO" id="GO:0016817">
    <property type="term" value="F:hydrolase activity, acting on acid anhydrides"/>
    <property type="evidence" value="ECO:0007669"/>
    <property type="project" value="InterPro"/>
</dbReference>
<evidence type="ECO:0000313" key="13">
    <source>
        <dbReference type="EMBL" id="KRM47249.1"/>
    </source>
</evidence>
<sequence>MSAVTLQFVLGKDGLDHQAKMIEILKSQKAKNAGDQFFYLVPNHIKFESEVDILKQLGEVDADTTAQSAVQVLSFTRLAWFFLRNTPEYQKQRISQAGINMLIYQIIVDNQDKLVLFSHEIHNPGFIDQLSRQIREMQAGNVSPENLLEMLENDNSTITNDLRDKLHDFAIIYQQYVERIANQYFDSHTVLNLLSDKLLDIDLSHYHFYISGFSKLTAQECGLVQALINQSASVTVSLTLDRPYPNELPKQPNLFLQSAKLFHQLYGFAADNKIPYLKTVMADRPRISDDMQKLEDYWIDSSSLGNRPVDQHIAKESIQIYQADSLYSELDQVATMIHQMVASGKYRYADFLIMTRHLDAYQNILDPVLTTQGIPYFKDIQKSMADHPLVELLGALFDIYDPKRRRNYRYDDIMRFLKSELVLPVVDGRAMPIDAYRRAVSLTDNLVLKNDFADKRWTQQEDWQYVWLPDNDEGESSPKISASDREISRQINLIRHMVRDLLPQFYQKFYQAKTNRDAAALLYRFLIDAGVVDRLQDWRDAATDAGDMTRSNQIEQVWRTFCSLLDECVQILGDKPFVAEDFWALIYAGFEGADYSQIPSTLDQVSVSESGMVQMTDYKVTFMIGANDDNMPDRLVNENLFGDDDINQLQSYLGDDQYLNDPAEVQMAFEPYLNYLAFMTASQKLIFTYTNKLNDESSVKLSPYVSRIQRFFNLPIVNNPAIPDGQHTVQPYVGTKLGTLHHLIQVAQNNFKDNQGLGPDWAAVFQLLKSDPDVGELTNKLLASIHYTNVPPKLETPLITGLYGDELNISISQLETFYKNPYEYFLKYGLRLQERPKFELSTASTGTFYHDAMDQITKQVHAQNIDLASLSDEDVKQLVAQTVDQIVHDPQNFDYVVLTSSNRMHYITTQLEKTIQQMVQTLRNQQTLTPMRPQNTELIFGQPNQKQALSGLSFDLPDNRTVKVRGRIDRIDSMSTKEKRYFGIVDYKSSDRKFDFNAAYDGISMQLLTYLDVLKHNLARLNPDDKDAAIAGALYLHIFNATFKQGELEKAGFENALLAKHKYNGILVNDENLVDNLQPDLASGTSLIYPYGKKKAGGTTAASSLIRQNDLEAFLEHTEALIKAAATNIFAGDIKLRPYQQGQMTGMQFSPYKSIMNFDPILPDNQYRRISDDSMADVLRKLGGKTSDGI</sequence>
<comment type="caution">
    <text evidence="10">Lacks conserved residue(s) required for the propagation of feature annotation.</text>
</comment>
<feature type="domain" description="ATP-dependent helicase/deoxyribonuclease subunit B N-terminal" evidence="12">
    <location>
        <begin position="8"/>
        <end position="295"/>
    </location>
</feature>
<keyword evidence="7 10" id="KW-0067">ATP-binding</keyword>
<dbReference type="InterPro" id="IPR027417">
    <property type="entry name" value="P-loop_NTPase"/>
</dbReference>
<dbReference type="InterPro" id="IPR038726">
    <property type="entry name" value="PDDEXK_AddAB-type"/>
</dbReference>
<evidence type="ECO:0000256" key="2">
    <source>
        <dbReference type="ARBA" id="ARBA00022741"/>
    </source>
</evidence>
<evidence type="ECO:0000256" key="8">
    <source>
        <dbReference type="ARBA" id="ARBA00023125"/>
    </source>
</evidence>
<dbReference type="GO" id="GO:0008409">
    <property type="term" value="F:5'-3' exonuclease activity"/>
    <property type="evidence" value="ECO:0007669"/>
    <property type="project" value="UniProtKB-UniRule"/>
</dbReference>
<keyword evidence="3 10" id="KW-0227">DNA damage</keyword>
<dbReference type="GO" id="GO:0004386">
    <property type="term" value="F:helicase activity"/>
    <property type="evidence" value="ECO:0007669"/>
    <property type="project" value="UniProtKB-KW"/>
</dbReference>
<dbReference type="EC" id="3.1.-.-" evidence="10"/>
<dbReference type="SUPFAM" id="SSF52540">
    <property type="entry name" value="P-loop containing nucleoside triphosphate hydrolases"/>
    <property type="match status" value="1"/>
</dbReference>
<dbReference type="PATRIC" id="fig|1423784.4.peg.955"/>
<keyword evidence="2 10" id="KW-0547">Nucleotide-binding</keyword>
<keyword evidence="6 10" id="KW-0269">Exonuclease</keyword>
<dbReference type="GO" id="GO:0000724">
    <property type="term" value="P:double-strand break repair via homologous recombination"/>
    <property type="evidence" value="ECO:0007669"/>
    <property type="project" value="UniProtKB-UniRule"/>
</dbReference>
<dbReference type="Pfam" id="PF21445">
    <property type="entry name" value="ADDB_N"/>
    <property type="match status" value="1"/>
</dbReference>
<accession>A0A0R1YXT8</accession>
<proteinExistence type="inferred from homology"/>
<comment type="function">
    <text evidence="10">The heterodimer acts as both an ATP-dependent DNA helicase and an ATP-dependent, dual-direction single-stranded exonuclease. Recognizes the chi site generating a DNA molecule suitable for the initiation of homologous recombination. This subunit has 5' -&gt; 3' nuclease activity but not helicase activity.</text>
</comment>
<dbReference type="Gene3D" id="3.40.50.300">
    <property type="entry name" value="P-loop containing nucleotide triphosphate hydrolases"/>
    <property type="match status" value="3"/>
</dbReference>
<dbReference type="HAMAP" id="MF_01453">
    <property type="entry name" value="AddB_type2"/>
    <property type="match status" value="1"/>
</dbReference>
<dbReference type="InterPro" id="IPR049035">
    <property type="entry name" value="ADDB_N"/>
</dbReference>
<dbReference type="InterPro" id="IPR011604">
    <property type="entry name" value="PDDEXK-like_dom_sf"/>
</dbReference>
<evidence type="ECO:0000259" key="11">
    <source>
        <dbReference type="Pfam" id="PF12705"/>
    </source>
</evidence>
<comment type="subunit">
    <text evidence="10">Heterodimer of AddA and RexB.</text>
</comment>
<feature type="domain" description="PD-(D/E)XK endonuclease-like" evidence="11">
    <location>
        <begin position="809"/>
        <end position="1140"/>
    </location>
</feature>
<comment type="miscellaneous">
    <text evidence="10">Despite having helicase-like domains, this subunit does not have helicase activity.</text>
</comment>
<evidence type="ECO:0000256" key="7">
    <source>
        <dbReference type="ARBA" id="ARBA00022840"/>
    </source>
</evidence>
<evidence type="ECO:0000256" key="3">
    <source>
        <dbReference type="ARBA" id="ARBA00022763"/>
    </source>
</evidence>
<comment type="similarity">
    <text evidence="10">Belongs to the helicase family. AddB/RexB type 2 subfamily.</text>
</comment>
<evidence type="ECO:0000256" key="4">
    <source>
        <dbReference type="ARBA" id="ARBA00022801"/>
    </source>
</evidence>
<dbReference type="PANTHER" id="PTHR30591:SF1">
    <property type="entry name" value="RECBCD ENZYME SUBUNIT RECC"/>
    <property type="match status" value="1"/>
</dbReference>
<name>A0A0R1YXT8_9LACO</name>
<keyword evidence="8 10" id="KW-0238">DNA-binding</keyword>
<evidence type="ECO:0000256" key="6">
    <source>
        <dbReference type="ARBA" id="ARBA00022839"/>
    </source>
</evidence>
<dbReference type="Gene3D" id="3.90.320.10">
    <property type="match status" value="1"/>
</dbReference>
<dbReference type="EMBL" id="AZGK01000002">
    <property type="protein sequence ID" value="KRM47249.1"/>
    <property type="molecule type" value="Genomic_DNA"/>
</dbReference>
<evidence type="ECO:0000256" key="5">
    <source>
        <dbReference type="ARBA" id="ARBA00022806"/>
    </source>
</evidence>
<dbReference type="AlphaFoldDB" id="A0A0R1YXT8"/>
<keyword evidence="5 10" id="KW-0347">Helicase</keyword>
<evidence type="ECO:0000256" key="1">
    <source>
        <dbReference type="ARBA" id="ARBA00022722"/>
    </source>
</evidence>
<evidence type="ECO:0000259" key="12">
    <source>
        <dbReference type="Pfam" id="PF21445"/>
    </source>
</evidence>
<keyword evidence="4 10" id="KW-0378">Hydrolase</keyword>
<evidence type="ECO:0000256" key="9">
    <source>
        <dbReference type="ARBA" id="ARBA00023204"/>
    </source>
</evidence>
<evidence type="ECO:0000313" key="14">
    <source>
        <dbReference type="Proteomes" id="UP000051957"/>
    </source>
</evidence>
<comment type="caution">
    <text evidence="13">The sequence shown here is derived from an EMBL/GenBank/DDBJ whole genome shotgun (WGS) entry which is preliminary data.</text>
</comment>
<comment type="cofactor">
    <cofactor evidence="10">
        <name>Mg(2+)</name>
        <dbReference type="ChEBI" id="CHEBI:18420"/>
    </cofactor>
</comment>
<keyword evidence="1 10" id="KW-0540">Nuclease</keyword>
<reference evidence="13 14" key="1">
    <citation type="journal article" date="2015" name="Genome Announc.">
        <title>Expanding the biotechnology potential of lactobacilli through comparative genomics of 213 strains and associated genera.</title>
        <authorList>
            <person name="Sun Z."/>
            <person name="Harris H.M."/>
            <person name="McCann A."/>
            <person name="Guo C."/>
            <person name="Argimon S."/>
            <person name="Zhang W."/>
            <person name="Yang X."/>
            <person name="Jeffery I.B."/>
            <person name="Cooney J.C."/>
            <person name="Kagawa T.F."/>
            <person name="Liu W."/>
            <person name="Song Y."/>
            <person name="Salvetti E."/>
            <person name="Wrobel A."/>
            <person name="Rasinkangas P."/>
            <person name="Parkhill J."/>
            <person name="Rea M.C."/>
            <person name="O'Sullivan O."/>
            <person name="Ritari J."/>
            <person name="Douillard F.P."/>
            <person name="Paul Ross R."/>
            <person name="Yang R."/>
            <person name="Briner A.E."/>
            <person name="Felis G.E."/>
            <person name="de Vos W.M."/>
            <person name="Barrangou R."/>
            <person name="Klaenhammer T.R."/>
            <person name="Caufield P.W."/>
            <person name="Cui Y."/>
            <person name="Zhang H."/>
            <person name="O'Toole P.W."/>
        </authorList>
    </citation>
    <scope>NUCLEOTIDE SEQUENCE [LARGE SCALE GENOMIC DNA]</scope>
    <source>
        <strain evidence="13 14">DSM 5707</strain>
    </source>
</reference>
<dbReference type="GO" id="GO:0003690">
    <property type="term" value="F:double-stranded DNA binding"/>
    <property type="evidence" value="ECO:0007669"/>
    <property type="project" value="UniProtKB-UniRule"/>
</dbReference>
<dbReference type="Proteomes" id="UP000051957">
    <property type="component" value="Unassembled WGS sequence"/>
</dbReference>
<dbReference type="GO" id="GO:0005524">
    <property type="term" value="F:ATP binding"/>
    <property type="evidence" value="ECO:0007669"/>
    <property type="project" value="UniProtKB-UniRule"/>
</dbReference>
<organism evidence="13 14">
    <name type="scientific">Lentilactobacillus parabuchneri DSM 5707 = NBRC 107865</name>
    <dbReference type="NCBI Taxonomy" id="1423784"/>
    <lineage>
        <taxon>Bacteria</taxon>
        <taxon>Bacillati</taxon>
        <taxon>Bacillota</taxon>
        <taxon>Bacilli</taxon>
        <taxon>Lactobacillales</taxon>
        <taxon>Lactobacillaceae</taxon>
        <taxon>Lentilactobacillus</taxon>
    </lineage>
</organism>
<dbReference type="PANTHER" id="PTHR30591">
    <property type="entry name" value="RECBCD ENZYME SUBUNIT RECC"/>
    <property type="match status" value="1"/>
</dbReference>
<gene>
    <name evidence="10" type="primary">rexB</name>
    <name evidence="13" type="ORF">FC51_GL000947</name>
</gene>